<proteinExistence type="predicted"/>
<sequence>MSTERHMSSVLAKLMGIDKPSTPHATHRRDRGLSENYLQNIALVAKREKVLTHSNDNQINMDVSQHVVECLQVASVIEPQNLVCGTGKPFLSGRSFLPSTSSSGDRIQKKSVSEHINRKHIQERRANSSRINIKSAIQGTLSSQEIAKQIAGQVKNSVWHSCAELSRSEESFKTAMEVKVSSPVCLSDLEQKHDASSFNPVKGSTSRRSRNSTKQLSERWRTGKYSEEIRTSCGNKMEDEVLNTSDGNLTTSFYTANAYEWPVLAARHLSKPALFPFAWVPRRKARDFNFDKNWCVRPGKRDIKQCHATESEEDDLGHKGVQSTSESSICSLVSENARNIHQAASSILNDSVKLAEEALALTGSLTDMLASSDITSPTSHHTHIILNDTGERHLKEDVSENSSVDSLSLCCNFALNLETGEGPDEQNKRMNMSKNFRWENLSAKSTACVLLGDRESWKHQVKNRSNVSEPGSPVSSLEGPEACRHVPNEEHLSVSVSLENDAHGLQRKLQLIETMSLESGSEGPEMVVSSDDGDDGASVGCYHKDPQIMEIYQTLIQESMDFSYVVDVIVESGLQMRNLEMESKTWLLQGYALDPLVFDSLEKKYGKHMPWEKSERRLLFDRLNSGLLQIVKPFVGLNSWRKPIAKRFSSRHKSQEVIEEELWSLLVDQQKELSTGSLDKVRGWEMEWLDLEEDTDLIVQEIQSLLIDEIIEEFVRMEVWFFG</sequence>
<dbReference type="OrthoDB" id="1584003at2759"/>
<name>A0A0J8BEF7_BETVV</name>
<evidence type="ECO:0000259" key="2">
    <source>
        <dbReference type="Pfam" id="PF14309"/>
    </source>
</evidence>
<reference evidence="3 4" key="1">
    <citation type="journal article" date="2014" name="Nature">
        <title>The genome of the recently domesticated crop plant sugar beet (Beta vulgaris).</title>
        <authorList>
            <person name="Dohm J.C."/>
            <person name="Minoche A.E."/>
            <person name="Holtgrawe D."/>
            <person name="Capella-Gutierrez S."/>
            <person name="Zakrzewski F."/>
            <person name="Tafer H."/>
            <person name="Rupp O."/>
            <person name="Sorensen T.R."/>
            <person name="Stracke R."/>
            <person name="Reinhardt R."/>
            <person name="Goesmann A."/>
            <person name="Kraft T."/>
            <person name="Schulz B."/>
            <person name="Stadler P.F."/>
            <person name="Schmidt T."/>
            <person name="Gabaldon T."/>
            <person name="Lehrach H."/>
            <person name="Weisshaar B."/>
            <person name="Himmelbauer H."/>
        </authorList>
    </citation>
    <scope>NUCLEOTIDE SEQUENCE [LARGE SCALE GENOMIC DNA]</scope>
    <source>
        <tissue evidence="3">Taproot</tissue>
    </source>
</reference>
<protein>
    <recommendedName>
        <fullName evidence="2">DUF4378 domain-containing protein</fullName>
    </recommendedName>
</protein>
<feature type="region of interest" description="Disordered" evidence="1">
    <location>
        <begin position="195"/>
        <end position="221"/>
    </location>
</feature>
<dbReference type="InterPro" id="IPR025486">
    <property type="entry name" value="DUF4378"/>
</dbReference>
<keyword evidence="4" id="KW-1185">Reference proteome</keyword>
<dbReference type="Pfam" id="PF14309">
    <property type="entry name" value="DUF4378"/>
    <property type="match status" value="1"/>
</dbReference>
<dbReference type="PANTHER" id="PTHR46836:SF7">
    <property type="entry name" value="PHOSPHATIDYLINOSITOL N-ACETYGLUCOSAMINLYTRANSFERASE SUBUNIT P-LIKE PROTEIN"/>
    <property type="match status" value="1"/>
</dbReference>
<accession>A0A0J8BEF7</accession>
<dbReference type="EMBL" id="KQ090222">
    <property type="protein sequence ID" value="KMS99301.1"/>
    <property type="molecule type" value="Genomic_DNA"/>
</dbReference>
<organism evidence="3 4">
    <name type="scientific">Beta vulgaris subsp. vulgaris</name>
    <name type="common">Beet</name>
    <dbReference type="NCBI Taxonomy" id="3555"/>
    <lineage>
        <taxon>Eukaryota</taxon>
        <taxon>Viridiplantae</taxon>
        <taxon>Streptophyta</taxon>
        <taxon>Embryophyta</taxon>
        <taxon>Tracheophyta</taxon>
        <taxon>Spermatophyta</taxon>
        <taxon>Magnoliopsida</taxon>
        <taxon>eudicotyledons</taxon>
        <taxon>Gunneridae</taxon>
        <taxon>Pentapetalae</taxon>
        <taxon>Caryophyllales</taxon>
        <taxon>Chenopodiaceae</taxon>
        <taxon>Betoideae</taxon>
        <taxon>Beta</taxon>
    </lineage>
</organism>
<dbReference type="KEGG" id="bvg:104906118"/>
<evidence type="ECO:0000313" key="3">
    <source>
        <dbReference type="EMBL" id="KMS99301.1"/>
    </source>
</evidence>
<gene>
    <name evidence="3" type="ORF">BVRB_2g046050</name>
</gene>
<dbReference type="Gramene" id="KMS99301">
    <property type="protein sequence ID" value="KMS99301"/>
    <property type="gene ID" value="BVRB_2g046050"/>
</dbReference>
<dbReference type="Proteomes" id="UP000035740">
    <property type="component" value="Unassembled WGS sequence"/>
</dbReference>
<dbReference type="OMA" id="EMESKTW"/>
<evidence type="ECO:0000256" key="1">
    <source>
        <dbReference type="SAM" id="MobiDB-lite"/>
    </source>
</evidence>
<dbReference type="PANTHER" id="PTHR46836">
    <property type="entry name" value="AFADIN"/>
    <property type="match status" value="1"/>
</dbReference>
<feature type="domain" description="DUF4378" evidence="2">
    <location>
        <begin position="561"/>
        <end position="713"/>
    </location>
</feature>
<dbReference type="AlphaFoldDB" id="A0A0J8BEF7"/>
<feature type="region of interest" description="Disordered" evidence="1">
    <location>
        <begin position="461"/>
        <end position="480"/>
    </location>
</feature>
<evidence type="ECO:0000313" key="4">
    <source>
        <dbReference type="Proteomes" id="UP000035740"/>
    </source>
</evidence>
<feature type="compositionally biased region" description="Polar residues" evidence="1">
    <location>
        <begin position="463"/>
        <end position="475"/>
    </location>
</feature>
<dbReference type="eggNOG" id="ENOG502RBI2">
    <property type="taxonomic scope" value="Eukaryota"/>
</dbReference>